<dbReference type="InterPro" id="IPR013955">
    <property type="entry name" value="Rep_factor-A_C"/>
</dbReference>
<dbReference type="Pfam" id="PF08646">
    <property type="entry name" value="Rep_fac-A_C"/>
    <property type="match status" value="1"/>
</dbReference>
<gene>
    <name evidence="2" type="ORF">G4B88_029590</name>
</gene>
<reference evidence="2 3" key="1">
    <citation type="journal article" date="2020" name="bioRxiv">
        <title>Sequence and annotation of 42 cannabis genomes reveals extensive copy number variation in cannabinoid synthesis and pathogen resistance genes.</title>
        <authorList>
            <person name="Mckernan K.J."/>
            <person name="Helbert Y."/>
            <person name="Kane L.T."/>
            <person name="Ebling H."/>
            <person name="Zhang L."/>
            <person name="Liu B."/>
            <person name="Eaton Z."/>
            <person name="Mclaughlin S."/>
            <person name="Kingan S."/>
            <person name="Baybayan P."/>
            <person name="Concepcion G."/>
            <person name="Jordan M."/>
            <person name="Riva A."/>
            <person name="Barbazuk W."/>
            <person name="Harkins T."/>
        </authorList>
    </citation>
    <scope>NUCLEOTIDE SEQUENCE [LARGE SCALE GENOMIC DNA]</scope>
    <source>
        <strain evidence="3">cv. Jamaican Lion 4</strain>
        <tissue evidence="2">Leaf</tissue>
    </source>
</reference>
<proteinExistence type="predicted"/>
<dbReference type="PANTHER" id="PTHR47165:SF4">
    <property type="entry name" value="OS03G0429900 PROTEIN"/>
    <property type="match status" value="1"/>
</dbReference>
<dbReference type="Proteomes" id="UP000583929">
    <property type="component" value="Unassembled WGS sequence"/>
</dbReference>
<name>A0A7J6DML8_CANSA</name>
<dbReference type="InterPro" id="IPR012340">
    <property type="entry name" value="NA-bd_OB-fold"/>
</dbReference>
<keyword evidence="3" id="KW-1185">Reference proteome</keyword>
<dbReference type="Gene3D" id="2.40.50.140">
    <property type="entry name" value="Nucleic acid-binding proteins"/>
    <property type="match status" value="2"/>
</dbReference>
<accession>A0A7J6DML8</accession>
<evidence type="ECO:0000313" key="2">
    <source>
        <dbReference type="EMBL" id="KAF4347364.1"/>
    </source>
</evidence>
<evidence type="ECO:0000259" key="1">
    <source>
        <dbReference type="Pfam" id="PF08646"/>
    </source>
</evidence>
<sequence length="266" mass="30319">MEYCTNKNRIQATLYGNAIHHFGDTLNVSQVYLISNAYIKPVQEVFRIFDNQFEWSLNTSTSIEETTDENQWNFEDLYNLSINNEEYLSAIINEKRLFPSQTALRNPQYNNIITISGIQNLPQEQTTFWINASISIKNLGQSFWYMTCIKCRQKADLDNQTSCFNCYNCNESSVEKIPRCRFQAQLTDHTCSLIATFFGENAEKMLNCTAQELIHIPSDQNISSVARLSTATRADAYSGGSQTKYNVISLLESDSESSTSNTTNDT</sequence>
<organism evidence="2 3">
    <name type="scientific">Cannabis sativa</name>
    <name type="common">Hemp</name>
    <name type="synonym">Marijuana</name>
    <dbReference type="NCBI Taxonomy" id="3483"/>
    <lineage>
        <taxon>Eukaryota</taxon>
        <taxon>Viridiplantae</taxon>
        <taxon>Streptophyta</taxon>
        <taxon>Embryophyta</taxon>
        <taxon>Tracheophyta</taxon>
        <taxon>Spermatophyta</taxon>
        <taxon>Magnoliopsida</taxon>
        <taxon>eudicotyledons</taxon>
        <taxon>Gunneridae</taxon>
        <taxon>Pentapetalae</taxon>
        <taxon>rosids</taxon>
        <taxon>fabids</taxon>
        <taxon>Rosales</taxon>
        <taxon>Cannabaceae</taxon>
        <taxon>Cannabis</taxon>
    </lineage>
</organism>
<evidence type="ECO:0000313" key="3">
    <source>
        <dbReference type="Proteomes" id="UP000583929"/>
    </source>
</evidence>
<dbReference type="AlphaFoldDB" id="A0A7J6DML8"/>
<dbReference type="SUPFAM" id="SSF50249">
    <property type="entry name" value="Nucleic acid-binding proteins"/>
    <property type="match status" value="2"/>
</dbReference>
<protein>
    <recommendedName>
        <fullName evidence="1">Replication factor A C-terminal domain-containing protein</fullName>
    </recommendedName>
</protein>
<dbReference type="PANTHER" id="PTHR47165">
    <property type="entry name" value="OS03G0429900 PROTEIN"/>
    <property type="match status" value="1"/>
</dbReference>
<comment type="caution">
    <text evidence="2">The sequence shown here is derived from an EMBL/GenBank/DDBJ whole genome shotgun (WGS) entry which is preliminary data.</text>
</comment>
<dbReference type="EMBL" id="JAATIQ010000814">
    <property type="protein sequence ID" value="KAF4347364.1"/>
    <property type="molecule type" value="Genomic_DNA"/>
</dbReference>
<feature type="domain" description="Replication factor A C-terminal" evidence="1">
    <location>
        <begin position="140"/>
        <end position="227"/>
    </location>
</feature>